<accession>A0A4Y2VVI8</accession>
<dbReference type="PANTHER" id="PTHR24559:SF444">
    <property type="entry name" value="REVERSE TRANSCRIPTASE DOMAIN-CONTAINING PROTEIN"/>
    <property type="match status" value="1"/>
</dbReference>
<dbReference type="OrthoDB" id="8041546at2759"/>
<evidence type="ECO:0008006" key="3">
    <source>
        <dbReference type="Google" id="ProtNLM"/>
    </source>
</evidence>
<dbReference type="Gene3D" id="3.10.10.10">
    <property type="entry name" value="HIV Type 1 Reverse Transcriptase, subunit A, domain 1"/>
    <property type="match status" value="1"/>
</dbReference>
<proteinExistence type="predicted"/>
<dbReference type="Gene3D" id="2.40.70.10">
    <property type="entry name" value="Acid Proteases"/>
    <property type="match status" value="1"/>
</dbReference>
<dbReference type="GO" id="GO:0071897">
    <property type="term" value="P:DNA biosynthetic process"/>
    <property type="evidence" value="ECO:0007669"/>
    <property type="project" value="UniProtKB-ARBA"/>
</dbReference>
<organism evidence="1 2">
    <name type="scientific">Araneus ventricosus</name>
    <name type="common">Orbweaver spider</name>
    <name type="synonym">Epeira ventricosa</name>
    <dbReference type="NCBI Taxonomy" id="182803"/>
    <lineage>
        <taxon>Eukaryota</taxon>
        <taxon>Metazoa</taxon>
        <taxon>Ecdysozoa</taxon>
        <taxon>Arthropoda</taxon>
        <taxon>Chelicerata</taxon>
        <taxon>Arachnida</taxon>
        <taxon>Araneae</taxon>
        <taxon>Araneomorphae</taxon>
        <taxon>Entelegynae</taxon>
        <taxon>Araneoidea</taxon>
        <taxon>Araneidae</taxon>
        <taxon>Araneus</taxon>
    </lineage>
</organism>
<dbReference type="InterPro" id="IPR021109">
    <property type="entry name" value="Peptidase_aspartic_dom_sf"/>
</dbReference>
<dbReference type="EMBL" id="BGPR01050848">
    <property type="protein sequence ID" value="GBO27787.1"/>
    <property type="molecule type" value="Genomic_DNA"/>
</dbReference>
<gene>
    <name evidence="1" type="ORF">AVEN_68243_1</name>
</gene>
<dbReference type="Proteomes" id="UP000499080">
    <property type="component" value="Unassembled WGS sequence"/>
</dbReference>
<dbReference type="CDD" id="cd00303">
    <property type="entry name" value="retropepsin_like"/>
    <property type="match status" value="1"/>
</dbReference>
<dbReference type="InterPro" id="IPR053134">
    <property type="entry name" value="RNA-dir_DNA_polymerase"/>
</dbReference>
<dbReference type="PANTHER" id="PTHR24559">
    <property type="entry name" value="TRANSPOSON TY3-I GAG-POL POLYPROTEIN"/>
    <property type="match status" value="1"/>
</dbReference>
<keyword evidence="2" id="KW-1185">Reference proteome</keyword>
<dbReference type="InterPro" id="IPR043502">
    <property type="entry name" value="DNA/RNA_pol_sf"/>
</dbReference>
<dbReference type="SUPFAM" id="SSF50630">
    <property type="entry name" value="Acid proteases"/>
    <property type="match status" value="1"/>
</dbReference>
<evidence type="ECO:0000313" key="2">
    <source>
        <dbReference type="Proteomes" id="UP000499080"/>
    </source>
</evidence>
<sequence>MVLGIVNSPHAGSVEFLSPIVRLGGMELCARIDTGADKSLLSHIFATSLLEQGRVNFSNQQINFCGVSGRRVQALGHVTGSFEWKGITREHEFVVVEGLPVPMLMGVDLLQAWEAVIDFGKYETLTGTPLLQGEIDWVKMEELAQRSGAVKSHLLGIFQHLPELFCTRPGMVAAVEHRIETGLFIDTRTRCQKNKTQIVETQVQEMLEAGIIEQSDSPWAAPVVLVPKKDGSPRFFVDYRLLNNVTRED</sequence>
<name>A0A4Y2VVI8_ARAVE</name>
<evidence type="ECO:0000313" key="1">
    <source>
        <dbReference type="EMBL" id="GBO27787.1"/>
    </source>
</evidence>
<dbReference type="SUPFAM" id="SSF56672">
    <property type="entry name" value="DNA/RNA polymerases"/>
    <property type="match status" value="1"/>
</dbReference>
<reference evidence="1 2" key="1">
    <citation type="journal article" date="2019" name="Sci. Rep.">
        <title>Orb-weaving spider Araneus ventricosus genome elucidates the spidroin gene catalogue.</title>
        <authorList>
            <person name="Kono N."/>
            <person name="Nakamura H."/>
            <person name="Ohtoshi R."/>
            <person name="Moran D.A.P."/>
            <person name="Shinohara A."/>
            <person name="Yoshida Y."/>
            <person name="Fujiwara M."/>
            <person name="Mori M."/>
            <person name="Tomita M."/>
            <person name="Arakawa K."/>
        </authorList>
    </citation>
    <scope>NUCLEOTIDE SEQUENCE [LARGE SCALE GENOMIC DNA]</scope>
</reference>
<protein>
    <recommendedName>
        <fullName evidence="3">Peptidase A2 domain-containing protein</fullName>
    </recommendedName>
</protein>
<comment type="caution">
    <text evidence="1">The sequence shown here is derived from an EMBL/GenBank/DDBJ whole genome shotgun (WGS) entry which is preliminary data.</text>
</comment>
<dbReference type="AlphaFoldDB" id="A0A4Y2VVI8"/>